<dbReference type="KEGG" id="agv:OJF2_03150"/>
<organism evidence="2 3">
    <name type="scientific">Aquisphaera giovannonii</name>
    <dbReference type="NCBI Taxonomy" id="406548"/>
    <lineage>
        <taxon>Bacteria</taxon>
        <taxon>Pseudomonadati</taxon>
        <taxon>Planctomycetota</taxon>
        <taxon>Planctomycetia</taxon>
        <taxon>Isosphaerales</taxon>
        <taxon>Isosphaeraceae</taxon>
        <taxon>Aquisphaera</taxon>
    </lineage>
</organism>
<sequence length="255" mass="27284">MGDLRLIPLGVGEAFTAVNYTSCYLLGAGDDWLLIDCPHPVRKMLREGTTAAGCPIDLDRISAAAISHLHADHCCGLEDFGFYAKLVVGRPAKLLMHPDVSGRLWDDVLAAGMDAAGTTGAASPDAPPRGLGDFFELIGLDESRPVACGPFSIECRKTLHGVPTTAFRIAAAGRTLGYSADTAFDPKLIDWLSPCDLIIHEATSPGHGGMHTPYDKLAALPEALRARMRLTHLPDDFDAASSVIRVLRQGEEIRI</sequence>
<dbReference type="GO" id="GO:0046872">
    <property type="term" value="F:metal ion binding"/>
    <property type="evidence" value="ECO:0007669"/>
    <property type="project" value="UniProtKB-KW"/>
</dbReference>
<dbReference type="SMART" id="SM00849">
    <property type="entry name" value="Lactamase_B"/>
    <property type="match status" value="1"/>
</dbReference>
<evidence type="ECO:0000313" key="2">
    <source>
        <dbReference type="EMBL" id="QEH31850.1"/>
    </source>
</evidence>
<keyword evidence="3" id="KW-1185">Reference proteome</keyword>
<dbReference type="AlphaFoldDB" id="A0A5B9VVV4"/>
<reference evidence="2 3" key="1">
    <citation type="submission" date="2019-08" db="EMBL/GenBank/DDBJ databases">
        <title>Deep-cultivation of Planctomycetes and their phenomic and genomic characterization uncovers novel biology.</title>
        <authorList>
            <person name="Wiegand S."/>
            <person name="Jogler M."/>
            <person name="Boedeker C."/>
            <person name="Pinto D."/>
            <person name="Vollmers J."/>
            <person name="Rivas-Marin E."/>
            <person name="Kohn T."/>
            <person name="Peeters S.H."/>
            <person name="Heuer A."/>
            <person name="Rast P."/>
            <person name="Oberbeckmann S."/>
            <person name="Bunk B."/>
            <person name="Jeske O."/>
            <person name="Meyerdierks A."/>
            <person name="Storesund J.E."/>
            <person name="Kallscheuer N."/>
            <person name="Luecker S."/>
            <person name="Lage O.M."/>
            <person name="Pohl T."/>
            <person name="Merkel B.J."/>
            <person name="Hornburger P."/>
            <person name="Mueller R.-W."/>
            <person name="Bruemmer F."/>
            <person name="Labrenz M."/>
            <person name="Spormann A.M."/>
            <person name="Op den Camp H."/>
            <person name="Overmann J."/>
            <person name="Amann R."/>
            <person name="Jetten M.S.M."/>
            <person name="Mascher T."/>
            <person name="Medema M.H."/>
            <person name="Devos D.P."/>
            <person name="Kaster A.-K."/>
            <person name="Ovreas L."/>
            <person name="Rohde M."/>
            <person name="Galperin M.Y."/>
            <person name="Jogler C."/>
        </authorList>
    </citation>
    <scope>NUCLEOTIDE SEQUENCE [LARGE SCALE GENOMIC DNA]</scope>
    <source>
        <strain evidence="2 3">OJF2</strain>
    </source>
</reference>
<dbReference type="SUPFAM" id="SSF56281">
    <property type="entry name" value="Metallo-hydrolase/oxidoreductase"/>
    <property type="match status" value="1"/>
</dbReference>
<feature type="domain" description="Metallo-beta-lactamase" evidence="1">
    <location>
        <begin position="20"/>
        <end position="232"/>
    </location>
</feature>
<dbReference type="RefSeq" id="WP_148590614.1">
    <property type="nucleotide sequence ID" value="NZ_CP042997.1"/>
</dbReference>
<dbReference type="EMBL" id="CP042997">
    <property type="protein sequence ID" value="QEH31850.1"/>
    <property type="molecule type" value="Genomic_DNA"/>
</dbReference>
<dbReference type="Proteomes" id="UP000324233">
    <property type="component" value="Chromosome"/>
</dbReference>
<dbReference type="PANTHER" id="PTHR46018:SF2">
    <property type="entry name" value="ZINC PHOSPHODIESTERASE ELAC PROTEIN 1"/>
    <property type="match status" value="1"/>
</dbReference>
<dbReference type="InterPro" id="IPR001279">
    <property type="entry name" value="Metallo-B-lactamas"/>
</dbReference>
<name>A0A5B9VVV4_9BACT</name>
<protein>
    <submittedName>
        <fullName evidence="2">Ribonuclease Z</fullName>
    </submittedName>
</protein>
<dbReference type="OrthoDB" id="9803916at2"/>
<dbReference type="GO" id="GO:0042781">
    <property type="term" value="F:3'-tRNA processing endoribonuclease activity"/>
    <property type="evidence" value="ECO:0007669"/>
    <property type="project" value="TreeGrafter"/>
</dbReference>
<proteinExistence type="predicted"/>
<dbReference type="PANTHER" id="PTHR46018">
    <property type="entry name" value="ZINC PHOSPHODIESTERASE ELAC PROTEIN 1"/>
    <property type="match status" value="1"/>
</dbReference>
<dbReference type="InterPro" id="IPR036866">
    <property type="entry name" value="RibonucZ/Hydroxyglut_hydro"/>
</dbReference>
<evidence type="ECO:0000313" key="3">
    <source>
        <dbReference type="Proteomes" id="UP000324233"/>
    </source>
</evidence>
<evidence type="ECO:0000259" key="1">
    <source>
        <dbReference type="SMART" id="SM00849"/>
    </source>
</evidence>
<gene>
    <name evidence="2" type="ORF">OJF2_03150</name>
</gene>
<dbReference type="Gene3D" id="3.60.15.10">
    <property type="entry name" value="Ribonuclease Z/Hydroxyacylglutathione hydrolase-like"/>
    <property type="match status" value="1"/>
</dbReference>
<dbReference type="Pfam" id="PF23023">
    <property type="entry name" value="Anti-Pycsar_Apyc1"/>
    <property type="match status" value="1"/>
</dbReference>
<accession>A0A5B9VVV4</accession>